<dbReference type="Gene3D" id="2.60.40.1120">
    <property type="entry name" value="Carboxypeptidase-like, regulatory domain"/>
    <property type="match status" value="1"/>
</dbReference>
<dbReference type="Pfam" id="PF25183">
    <property type="entry name" value="OMP_b-brl_4"/>
    <property type="match status" value="1"/>
</dbReference>
<evidence type="ECO:0000256" key="7">
    <source>
        <dbReference type="ARBA" id="ARBA00023237"/>
    </source>
</evidence>
<feature type="domain" description="TonB-dependent transporter Oar-like beta-barrel" evidence="9">
    <location>
        <begin position="239"/>
        <end position="1165"/>
    </location>
</feature>
<dbReference type="SUPFAM" id="SSF49464">
    <property type="entry name" value="Carboxypeptidase regulatory domain-like"/>
    <property type="match status" value="1"/>
</dbReference>
<organism evidence="10 11">
    <name type="scientific">Occallatibacter riparius</name>
    <dbReference type="NCBI Taxonomy" id="1002689"/>
    <lineage>
        <taxon>Bacteria</taxon>
        <taxon>Pseudomonadati</taxon>
        <taxon>Acidobacteriota</taxon>
        <taxon>Terriglobia</taxon>
        <taxon>Terriglobales</taxon>
        <taxon>Acidobacteriaceae</taxon>
        <taxon>Occallatibacter</taxon>
    </lineage>
</organism>
<comment type="subcellular location">
    <subcellularLocation>
        <location evidence="1">Cell outer membrane</location>
        <topology evidence="1">Multi-pass membrane protein</topology>
    </subcellularLocation>
</comment>
<dbReference type="EMBL" id="CP093313">
    <property type="protein sequence ID" value="UWZ82287.1"/>
    <property type="molecule type" value="Genomic_DNA"/>
</dbReference>
<evidence type="ECO:0000256" key="2">
    <source>
        <dbReference type="ARBA" id="ARBA00022448"/>
    </source>
</evidence>
<keyword evidence="2" id="KW-0813">Transport</keyword>
<dbReference type="RefSeq" id="WP_260791460.1">
    <property type="nucleotide sequence ID" value="NZ_CP093313.1"/>
</dbReference>
<keyword evidence="3" id="KW-1134">Transmembrane beta strand</keyword>
<proteinExistence type="predicted"/>
<dbReference type="Pfam" id="PF13620">
    <property type="entry name" value="CarboxypepD_reg"/>
    <property type="match status" value="1"/>
</dbReference>
<keyword evidence="6" id="KW-0472">Membrane</keyword>
<feature type="signal peptide" evidence="8">
    <location>
        <begin position="1"/>
        <end position="23"/>
    </location>
</feature>
<evidence type="ECO:0000256" key="1">
    <source>
        <dbReference type="ARBA" id="ARBA00004571"/>
    </source>
</evidence>
<dbReference type="GO" id="GO:0009279">
    <property type="term" value="C:cell outer membrane"/>
    <property type="evidence" value="ECO:0007669"/>
    <property type="project" value="UniProtKB-SubCell"/>
</dbReference>
<evidence type="ECO:0000313" key="11">
    <source>
        <dbReference type="Proteomes" id="UP001059380"/>
    </source>
</evidence>
<dbReference type="InterPro" id="IPR057601">
    <property type="entry name" value="Oar-like_b-barrel"/>
</dbReference>
<evidence type="ECO:0000256" key="6">
    <source>
        <dbReference type="ARBA" id="ARBA00023136"/>
    </source>
</evidence>
<evidence type="ECO:0000256" key="3">
    <source>
        <dbReference type="ARBA" id="ARBA00022452"/>
    </source>
</evidence>
<reference evidence="10" key="1">
    <citation type="submission" date="2021-04" db="EMBL/GenBank/DDBJ databases">
        <title>Phylogenetic analysis of Acidobacteriaceae.</title>
        <authorList>
            <person name="Qiu L."/>
            <person name="Zhang Q."/>
        </authorList>
    </citation>
    <scope>NUCLEOTIDE SEQUENCE</scope>
    <source>
        <strain evidence="10">DSM 25168</strain>
    </source>
</reference>
<gene>
    <name evidence="10" type="ORF">MOP44_17100</name>
</gene>
<evidence type="ECO:0000259" key="9">
    <source>
        <dbReference type="Pfam" id="PF25183"/>
    </source>
</evidence>
<dbReference type="Gene3D" id="2.40.170.20">
    <property type="entry name" value="TonB-dependent receptor, beta-barrel domain"/>
    <property type="match status" value="1"/>
</dbReference>
<keyword evidence="5 8" id="KW-0732">Signal</keyword>
<dbReference type="SUPFAM" id="SSF56935">
    <property type="entry name" value="Porins"/>
    <property type="match status" value="1"/>
</dbReference>
<accession>A0A9J7BHU5</accession>
<name>A0A9J7BHU5_9BACT</name>
<dbReference type="PANTHER" id="PTHR30069">
    <property type="entry name" value="TONB-DEPENDENT OUTER MEMBRANE RECEPTOR"/>
    <property type="match status" value="1"/>
</dbReference>
<dbReference type="InterPro" id="IPR008969">
    <property type="entry name" value="CarboxyPept-like_regulatory"/>
</dbReference>
<dbReference type="KEGG" id="orp:MOP44_17100"/>
<keyword evidence="7" id="KW-0998">Cell outer membrane</keyword>
<keyword evidence="11" id="KW-1185">Reference proteome</keyword>
<dbReference type="GO" id="GO:0044718">
    <property type="term" value="P:siderophore transmembrane transport"/>
    <property type="evidence" value="ECO:0007669"/>
    <property type="project" value="TreeGrafter"/>
</dbReference>
<protein>
    <submittedName>
        <fullName evidence="10">TonB-dependent receptor</fullName>
    </submittedName>
</protein>
<keyword evidence="10" id="KW-0675">Receptor</keyword>
<sequence>MFRWRSRCSALILLFLLTSVALTAQSVQSTILGTVKDQGESVLIDARVVITNTDTGISTSYKTDASGNYQATDLSAGNYQVAISKDGFQSKRVSDIVLSARQQLRVDVTLIIGSTQEEVRVDASAAGAIETETPSIASSLDTQSVVNLPVNTRASGSTSPLNMVQALPGVQSDNGLNFSVQGGLPFQSETSVDGISTQNVNSNSPLSDAFPSTESIAEIRVDGVSNNAEFGPVGEITTVSKSGTNQLHGSLFWYHQNRTFDAVAYGTPVDPVTGSVERPQKIGNDFGASAGGPLVIPHLYNGHDRTFFFGTYEGFHFPKQSTIQNLVPTPPMLSGDFSQEVPFNPADPSTWMFNPSTGGIYDGNVVSPINASANPFLSLFPAPNVANYKTVIEAEQGLGYNYTANRDSAYHSNQFDARADHRFTDKLQGFARYTFKNVTSLNPQDLNVPSVTAFDDYRILASSLVYVFSPTLLNEFRFGFTVEKNGLRDQIDGRPYTAAAGFQPVSENYPVNGMAALWFPNMTMVKAGDLSNTSQSHLYQYADNVTWTKGRHTAKLGADIRSMQAVTTLGSFGINNVEVFAFTGQVTGALLPNSSVAQFADMLGGAPVETQYYTLVPKNAGTTTYYGGFAQDQWNVTPKLTLSYGLRYEYHPAYHDKYGAIGNFDPSTATTGSVIYPAGHKDLLDPTFLASFNACGYGDPNASAPANCTPVLSSSEAHLPSSLRRSQWNRFLPRVGVAWRPFNNDTTAVRAGFGMYNTTLLGSIFFAMTDSLQAASLNYFNSMTENGLAYLWPNTSPGTGSSAPVYGTSSFNTADKIDWQDPYSMQWNLSVDHKFPGDIGMRVSYIGMKTDDLVLTPDLNDMSYSSTTPALQRPLTDRPFPNWGSINSHLPGGVSNYNSLQAEANHRTQHGLTLESSFTWAKNLADNAGSGSSSFVAENGGGSSPTTYLHNPMLDYGNVNGTRRERWISTGVYELPFGHGRTFAAHANRSENALIGGWQLSSIFLWQTGPYLSAHIPQSNADPSGTGSGILYGADQRPDIVGNIRPAHPNRNQWVNPRAFACPSNSGYTESSYAGNACGVGVTSSPIGRFGSEHVGDIEGPGTVNLSGGLSKRIEITERVFLRAEGTFTNVLNHTNLNDPLLDFTNPNFGKITSARGSDFGGNRTGQVSMRLEF</sequence>
<dbReference type="InterPro" id="IPR036942">
    <property type="entry name" value="Beta-barrel_TonB_sf"/>
</dbReference>
<dbReference type="InterPro" id="IPR039426">
    <property type="entry name" value="TonB-dep_rcpt-like"/>
</dbReference>
<evidence type="ECO:0000256" key="5">
    <source>
        <dbReference type="ARBA" id="ARBA00022729"/>
    </source>
</evidence>
<keyword evidence="4" id="KW-0812">Transmembrane</keyword>
<dbReference type="AlphaFoldDB" id="A0A9J7BHU5"/>
<dbReference type="Proteomes" id="UP001059380">
    <property type="component" value="Chromosome"/>
</dbReference>
<dbReference type="GO" id="GO:0015344">
    <property type="term" value="F:siderophore uptake transmembrane transporter activity"/>
    <property type="evidence" value="ECO:0007669"/>
    <property type="project" value="TreeGrafter"/>
</dbReference>
<dbReference type="PANTHER" id="PTHR30069:SF29">
    <property type="entry name" value="HEMOGLOBIN AND HEMOGLOBIN-HAPTOGLOBIN-BINDING PROTEIN 1-RELATED"/>
    <property type="match status" value="1"/>
</dbReference>
<evidence type="ECO:0000256" key="8">
    <source>
        <dbReference type="SAM" id="SignalP"/>
    </source>
</evidence>
<evidence type="ECO:0000313" key="10">
    <source>
        <dbReference type="EMBL" id="UWZ82287.1"/>
    </source>
</evidence>
<evidence type="ECO:0000256" key="4">
    <source>
        <dbReference type="ARBA" id="ARBA00022692"/>
    </source>
</evidence>
<feature type="chain" id="PRO_5039950913" evidence="8">
    <location>
        <begin position="24"/>
        <end position="1174"/>
    </location>
</feature>